<feature type="region of interest" description="Disordered" evidence="1">
    <location>
        <begin position="102"/>
        <end position="190"/>
    </location>
</feature>
<organism evidence="2 3">
    <name type="scientific">Hortaea werneckii</name>
    <name type="common">Black yeast</name>
    <name type="synonym">Cladosporium werneckii</name>
    <dbReference type="NCBI Taxonomy" id="91943"/>
    <lineage>
        <taxon>Eukaryota</taxon>
        <taxon>Fungi</taxon>
        <taxon>Dikarya</taxon>
        <taxon>Ascomycota</taxon>
        <taxon>Pezizomycotina</taxon>
        <taxon>Dothideomycetes</taxon>
        <taxon>Dothideomycetidae</taxon>
        <taxon>Mycosphaerellales</taxon>
        <taxon>Teratosphaeriaceae</taxon>
        <taxon>Hortaea</taxon>
    </lineage>
</organism>
<evidence type="ECO:0000313" key="3">
    <source>
        <dbReference type="Proteomes" id="UP000270230"/>
    </source>
</evidence>
<feature type="compositionally biased region" description="Polar residues" evidence="1">
    <location>
        <begin position="49"/>
        <end position="65"/>
    </location>
</feature>
<name>A0A3M7BSW8_HORWE</name>
<dbReference type="AlphaFoldDB" id="A0A3M7BSW8"/>
<dbReference type="Proteomes" id="UP000270230">
    <property type="component" value="Unassembled WGS sequence"/>
</dbReference>
<feature type="compositionally biased region" description="Basic and acidic residues" evidence="1">
    <location>
        <begin position="134"/>
        <end position="143"/>
    </location>
</feature>
<dbReference type="VEuPathDB" id="FungiDB:BTJ68_00747"/>
<dbReference type="OrthoDB" id="2131339at2759"/>
<dbReference type="Pfam" id="PF11338">
    <property type="entry name" value="DUF3140"/>
    <property type="match status" value="1"/>
</dbReference>
<protein>
    <submittedName>
        <fullName evidence="2">Uncharacterized protein</fullName>
    </submittedName>
</protein>
<gene>
    <name evidence="2" type="ORF">D0865_11641</name>
</gene>
<feature type="compositionally biased region" description="Basic and acidic residues" evidence="1">
    <location>
        <begin position="162"/>
        <end position="176"/>
    </location>
</feature>
<dbReference type="InterPro" id="IPR021487">
    <property type="entry name" value="DUF3140"/>
</dbReference>
<dbReference type="PANTHER" id="PTHR40630">
    <property type="entry name" value="POSSIBLE DNA-BINDING PROTEIN"/>
    <property type="match status" value="1"/>
</dbReference>
<proteinExistence type="predicted"/>
<feature type="region of interest" description="Disordered" evidence="1">
    <location>
        <begin position="46"/>
        <end position="65"/>
    </location>
</feature>
<dbReference type="EMBL" id="QWIN01001268">
    <property type="protein sequence ID" value="RMY42893.1"/>
    <property type="molecule type" value="Genomic_DNA"/>
</dbReference>
<feature type="compositionally biased region" description="Basic and acidic residues" evidence="1">
    <location>
        <begin position="109"/>
        <end position="126"/>
    </location>
</feature>
<reference evidence="2 3" key="1">
    <citation type="journal article" date="2018" name="BMC Genomics">
        <title>Genomic evidence for intraspecific hybridization in a clonal and extremely halotolerant yeast.</title>
        <authorList>
            <person name="Gostincar C."/>
            <person name="Stajich J.E."/>
            <person name="Zupancic J."/>
            <person name="Zalar P."/>
            <person name="Gunde-Cimerman N."/>
        </authorList>
    </citation>
    <scope>NUCLEOTIDE SEQUENCE [LARGE SCALE GENOMIC DNA]</scope>
    <source>
        <strain evidence="2 3">EXF-151</strain>
    </source>
</reference>
<sequence>MQGTCTAYIPPVAHHEYVYIICLPTHPHVASVDFLDLPKQPLIYPQPQPSKWSKTTRQSSSKYSTARNAVHSGFIQLTTGESREFNDLVNMTADELKDWLQQSSSEEAGWSKDDGSGESVGHESGRKIIAILEKNPKKDPSKYDDEDLQHMRKVVSYNKRHLAQEGKAKQDPDSRSARSLKNWGHDPQKS</sequence>
<evidence type="ECO:0000313" key="2">
    <source>
        <dbReference type="EMBL" id="RMY42893.1"/>
    </source>
</evidence>
<comment type="caution">
    <text evidence="2">The sequence shown here is derived from an EMBL/GenBank/DDBJ whole genome shotgun (WGS) entry which is preliminary data.</text>
</comment>
<dbReference type="PANTHER" id="PTHR40630:SF1">
    <property type="entry name" value="DNA-BINDING PROTEIN"/>
    <property type="match status" value="1"/>
</dbReference>
<accession>A0A3M7BSW8</accession>
<evidence type="ECO:0000256" key="1">
    <source>
        <dbReference type="SAM" id="MobiDB-lite"/>
    </source>
</evidence>